<evidence type="ECO:0000313" key="2">
    <source>
        <dbReference type="Proteomes" id="UP000886998"/>
    </source>
</evidence>
<protein>
    <submittedName>
        <fullName evidence="1">Uncharacterized protein</fullName>
    </submittedName>
</protein>
<organism evidence="1 2">
    <name type="scientific">Trichonephila inaurata madagascariensis</name>
    <dbReference type="NCBI Taxonomy" id="2747483"/>
    <lineage>
        <taxon>Eukaryota</taxon>
        <taxon>Metazoa</taxon>
        <taxon>Ecdysozoa</taxon>
        <taxon>Arthropoda</taxon>
        <taxon>Chelicerata</taxon>
        <taxon>Arachnida</taxon>
        <taxon>Araneae</taxon>
        <taxon>Araneomorphae</taxon>
        <taxon>Entelegynae</taxon>
        <taxon>Araneoidea</taxon>
        <taxon>Nephilidae</taxon>
        <taxon>Trichonephila</taxon>
        <taxon>Trichonephila inaurata</taxon>
    </lineage>
</organism>
<sequence>MLLLPLLCVFKVHFPYPKCISDEAETNWKQGLISINISAEENGWHGSTDIEGLTSIPCSKTRTEKRKIHKALSAQQRAKSDFICCRQVLKINASCGDDLWMVNVAAKRIHL</sequence>
<accession>A0A8X6KNW9</accession>
<comment type="caution">
    <text evidence="1">The sequence shown here is derived from an EMBL/GenBank/DDBJ whole genome shotgun (WGS) entry which is preliminary data.</text>
</comment>
<proteinExistence type="predicted"/>
<dbReference type="EMBL" id="BMAV01027869">
    <property type="protein sequence ID" value="GFS62989.1"/>
    <property type="molecule type" value="Genomic_DNA"/>
</dbReference>
<evidence type="ECO:0000313" key="1">
    <source>
        <dbReference type="EMBL" id="GFS62989.1"/>
    </source>
</evidence>
<keyword evidence="2" id="KW-1185">Reference proteome</keyword>
<gene>
    <name evidence="1" type="ORF">TNIN_492221</name>
</gene>
<reference evidence="1" key="1">
    <citation type="submission" date="2020-08" db="EMBL/GenBank/DDBJ databases">
        <title>Multicomponent nature underlies the extraordinary mechanical properties of spider dragline silk.</title>
        <authorList>
            <person name="Kono N."/>
            <person name="Nakamura H."/>
            <person name="Mori M."/>
            <person name="Yoshida Y."/>
            <person name="Ohtoshi R."/>
            <person name="Malay A.D."/>
            <person name="Moran D.A.P."/>
            <person name="Tomita M."/>
            <person name="Numata K."/>
            <person name="Arakawa K."/>
        </authorList>
    </citation>
    <scope>NUCLEOTIDE SEQUENCE</scope>
</reference>
<name>A0A8X6KNW9_9ARAC</name>
<dbReference type="Proteomes" id="UP000886998">
    <property type="component" value="Unassembled WGS sequence"/>
</dbReference>
<dbReference type="AlphaFoldDB" id="A0A8X6KNW9"/>